<dbReference type="SUPFAM" id="SSF54909">
    <property type="entry name" value="Dimeric alpha+beta barrel"/>
    <property type="match status" value="1"/>
</dbReference>
<reference evidence="1 2" key="1">
    <citation type="submission" date="2020-03" db="EMBL/GenBank/DDBJ databases">
        <title>Weissella sp. nov., isolated from Cybister lewisianus.</title>
        <authorList>
            <person name="Hyun D.-W."/>
            <person name="Bae J.-W."/>
        </authorList>
    </citation>
    <scope>NUCLEOTIDE SEQUENCE [LARGE SCALE GENOMIC DNA]</scope>
    <source>
        <strain evidence="1 2">HDW19</strain>
    </source>
</reference>
<evidence type="ECO:0000313" key="2">
    <source>
        <dbReference type="Proteomes" id="UP000500741"/>
    </source>
</evidence>
<proteinExistence type="predicted"/>
<dbReference type="InterPro" id="IPR011008">
    <property type="entry name" value="Dimeric_a/b-barrel"/>
</dbReference>
<gene>
    <name evidence="1" type="ORF">G7084_03755</name>
</gene>
<evidence type="ECO:0000313" key="1">
    <source>
        <dbReference type="EMBL" id="QIL50506.1"/>
    </source>
</evidence>
<dbReference type="KEGG" id="wco:G7084_03755"/>
<dbReference type="Gene3D" id="3.30.70.100">
    <property type="match status" value="1"/>
</dbReference>
<dbReference type="AlphaFoldDB" id="A0A6G8AZS6"/>
<evidence type="ECO:0008006" key="3">
    <source>
        <dbReference type="Google" id="ProtNLM"/>
    </source>
</evidence>
<keyword evidence="2" id="KW-1185">Reference proteome</keyword>
<dbReference type="RefSeq" id="WP_166010177.1">
    <property type="nucleotide sequence ID" value="NZ_CP049888.1"/>
</dbReference>
<sequence length="167" mass="19969">MEKEYLYTTFGTKEVLQTIQQQHPDRPIYLTFDRDDHERFQLIEYSKNANSPFNSGIKYEILLSQKKIIDLRGMMAWSYLTLNDEEREYFILRTKAWMDGLNSLNGLINICLVQVASGFDYAILMTWKTEKDFQKFQPKRDDFFKSFQYNSGVHLRSKEFQFAKLIN</sequence>
<name>A0A6G8AZS6_9LACO</name>
<dbReference type="EMBL" id="CP049888">
    <property type="protein sequence ID" value="QIL50506.1"/>
    <property type="molecule type" value="Genomic_DNA"/>
</dbReference>
<accession>A0A6G8AZS6</accession>
<dbReference type="Proteomes" id="UP000500741">
    <property type="component" value="Chromosome"/>
</dbReference>
<protein>
    <recommendedName>
        <fullName evidence="3">ABM domain-containing protein</fullName>
    </recommendedName>
</protein>
<organism evidence="1 2">
    <name type="scientific">Weissella coleopterorum</name>
    <dbReference type="NCBI Taxonomy" id="2714949"/>
    <lineage>
        <taxon>Bacteria</taxon>
        <taxon>Bacillati</taxon>
        <taxon>Bacillota</taxon>
        <taxon>Bacilli</taxon>
        <taxon>Lactobacillales</taxon>
        <taxon>Lactobacillaceae</taxon>
        <taxon>Weissella</taxon>
    </lineage>
</organism>